<dbReference type="AlphaFoldDB" id="A0AAD5G6P3"/>
<dbReference type="EMBL" id="JAMZMK010010728">
    <property type="protein sequence ID" value="KAI7730569.1"/>
    <property type="molecule type" value="Genomic_DNA"/>
</dbReference>
<evidence type="ECO:0000313" key="1">
    <source>
        <dbReference type="EMBL" id="KAI7730569.1"/>
    </source>
</evidence>
<dbReference type="Proteomes" id="UP001206925">
    <property type="component" value="Unassembled WGS sequence"/>
</dbReference>
<reference evidence="1" key="1">
    <citation type="submission" date="2022-06" db="EMBL/GenBank/DDBJ databases">
        <title>Uncovering the hologenomic basis of an extraordinary plant invasion.</title>
        <authorList>
            <person name="Bieker V.C."/>
            <person name="Martin M.D."/>
            <person name="Gilbert T."/>
            <person name="Hodgins K."/>
            <person name="Battlay P."/>
            <person name="Petersen B."/>
            <person name="Wilson J."/>
        </authorList>
    </citation>
    <scope>NUCLEOTIDE SEQUENCE</scope>
    <source>
        <strain evidence="1">AA19_3_7</strain>
        <tissue evidence="1">Leaf</tissue>
    </source>
</reference>
<comment type="caution">
    <text evidence="1">The sequence shown here is derived from an EMBL/GenBank/DDBJ whole genome shotgun (WGS) entry which is preliminary data.</text>
</comment>
<gene>
    <name evidence="1" type="ORF">M8C21_012941</name>
</gene>
<organism evidence="1 2">
    <name type="scientific">Ambrosia artemisiifolia</name>
    <name type="common">Common ragweed</name>
    <dbReference type="NCBI Taxonomy" id="4212"/>
    <lineage>
        <taxon>Eukaryota</taxon>
        <taxon>Viridiplantae</taxon>
        <taxon>Streptophyta</taxon>
        <taxon>Embryophyta</taxon>
        <taxon>Tracheophyta</taxon>
        <taxon>Spermatophyta</taxon>
        <taxon>Magnoliopsida</taxon>
        <taxon>eudicotyledons</taxon>
        <taxon>Gunneridae</taxon>
        <taxon>Pentapetalae</taxon>
        <taxon>asterids</taxon>
        <taxon>campanulids</taxon>
        <taxon>Asterales</taxon>
        <taxon>Asteraceae</taxon>
        <taxon>Asteroideae</taxon>
        <taxon>Heliantheae alliance</taxon>
        <taxon>Heliantheae</taxon>
        <taxon>Ambrosia</taxon>
    </lineage>
</organism>
<sequence>MYGGHGGCCHPSLRRLPPSLRIGGVLFLIVALRFCQWVTGGGESAKLDCFSWQDGRDSGDTRYHMTAFHEALMRA</sequence>
<evidence type="ECO:0000313" key="2">
    <source>
        <dbReference type="Proteomes" id="UP001206925"/>
    </source>
</evidence>
<protein>
    <submittedName>
        <fullName evidence="1">Uncharacterized protein</fullName>
    </submittedName>
</protein>
<name>A0AAD5G6P3_AMBAR</name>
<keyword evidence="2" id="KW-1185">Reference proteome</keyword>
<proteinExistence type="predicted"/>
<accession>A0AAD5G6P3</accession>